<accession>A0A9P5X9W1</accession>
<gene>
    <name evidence="1" type="ORF">P691DRAFT_232117</name>
</gene>
<dbReference type="AlphaFoldDB" id="A0A9P5X9W1"/>
<reference evidence="1" key="1">
    <citation type="submission" date="2020-11" db="EMBL/GenBank/DDBJ databases">
        <authorList>
            <consortium name="DOE Joint Genome Institute"/>
            <person name="Ahrendt S."/>
            <person name="Riley R."/>
            <person name="Andreopoulos W."/>
            <person name="Labutti K."/>
            <person name="Pangilinan J."/>
            <person name="Ruiz-Duenas F.J."/>
            <person name="Barrasa J.M."/>
            <person name="Sanchez-Garcia M."/>
            <person name="Camarero S."/>
            <person name="Miyauchi S."/>
            <person name="Serrano A."/>
            <person name="Linde D."/>
            <person name="Babiker R."/>
            <person name="Drula E."/>
            <person name="Ayuso-Fernandez I."/>
            <person name="Pacheco R."/>
            <person name="Padilla G."/>
            <person name="Ferreira P."/>
            <person name="Barriuso J."/>
            <person name="Kellner H."/>
            <person name="Castanera R."/>
            <person name="Alfaro M."/>
            <person name="Ramirez L."/>
            <person name="Pisabarro A.G."/>
            <person name="Kuo A."/>
            <person name="Tritt A."/>
            <person name="Lipzen A."/>
            <person name="He G."/>
            <person name="Yan M."/>
            <person name="Ng V."/>
            <person name="Cullen D."/>
            <person name="Martin F."/>
            <person name="Rosso M.-N."/>
            <person name="Henrissat B."/>
            <person name="Hibbett D."/>
            <person name="Martinez A.T."/>
            <person name="Grigoriev I.V."/>
        </authorList>
    </citation>
    <scope>NUCLEOTIDE SEQUENCE</scope>
    <source>
        <strain evidence="1">MF-IS2</strain>
    </source>
</reference>
<sequence>MCRVNTLLKKTQIINRRKLGSKPHLLNFSKRVAPWTATPVRMLAVSREALAKSNAECTRLADAKRAESDIGFHFGDGSFIALPTVLLHQLAPSLRCRTISCIFLPSYLYHLCRVAYPAGRHMGMLKFGDYVPTRNLVSSMYLLHSRLPPQGFTIRIKAIFHPQSEGKPLTRKVNTCRTRCECFCLLCPMYR</sequence>
<comment type="caution">
    <text evidence="1">The sequence shown here is derived from an EMBL/GenBank/DDBJ whole genome shotgun (WGS) entry which is preliminary data.</text>
</comment>
<protein>
    <submittedName>
        <fullName evidence="1">Uncharacterized protein</fullName>
    </submittedName>
</protein>
<name>A0A9P5X9W1_9AGAR</name>
<evidence type="ECO:0000313" key="1">
    <source>
        <dbReference type="EMBL" id="KAF9445991.1"/>
    </source>
</evidence>
<dbReference type="EMBL" id="MU151269">
    <property type="protein sequence ID" value="KAF9445991.1"/>
    <property type="molecule type" value="Genomic_DNA"/>
</dbReference>
<dbReference type="Proteomes" id="UP000807342">
    <property type="component" value="Unassembled WGS sequence"/>
</dbReference>
<proteinExistence type="predicted"/>
<keyword evidence="2" id="KW-1185">Reference proteome</keyword>
<evidence type="ECO:0000313" key="2">
    <source>
        <dbReference type="Proteomes" id="UP000807342"/>
    </source>
</evidence>
<organism evidence="1 2">
    <name type="scientific">Macrolepiota fuliginosa MF-IS2</name>
    <dbReference type="NCBI Taxonomy" id="1400762"/>
    <lineage>
        <taxon>Eukaryota</taxon>
        <taxon>Fungi</taxon>
        <taxon>Dikarya</taxon>
        <taxon>Basidiomycota</taxon>
        <taxon>Agaricomycotina</taxon>
        <taxon>Agaricomycetes</taxon>
        <taxon>Agaricomycetidae</taxon>
        <taxon>Agaricales</taxon>
        <taxon>Agaricineae</taxon>
        <taxon>Agaricaceae</taxon>
        <taxon>Macrolepiota</taxon>
    </lineage>
</organism>